<evidence type="ECO:0000313" key="1">
    <source>
        <dbReference type="EMBL" id="TNV83514.1"/>
    </source>
</evidence>
<comment type="caution">
    <text evidence="1">The sequence shown here is derived from an EMBL/GenBank/DDBJ whole genome shotgun (WGS) entry which is preliminary data.</text>
</comment>
<accession>A0A8J8P0E8</accession>
<evidence type="ECO:0000313" key="2">
    <source>
        <dbReference type="Proteomes" id="UP000785679"/>
    </source>
</evidence>
<protein>
    <submittedName>
        <fullName evidence="1">Uncharacterized protein</fullName>
    </submittedName>
</protein>
<organism evidence="1 2">
    <name type="scientific">Halteria grandinella</name>
    <dbReference type="NCBI Taxonomy" id="5974"/>
    <lineage>
        <taxon>Eukaryota</taxon>
        <taxon>Sar</taxon>
        <taxon>Alveolata</taxon>
        <taxon>Ciliophora</taxon>
        <taxon>Intramacronucleata</taxon>
        <taxon>Spirotrichea</taxon>
        <taxon>Stichotrichia</taxon>
        <taxon>Sporadotrichida</taxon>
        <taxon>Halteriidae</taxon>
        <taxon>Halteria</taxon>
    </lineage>
</organism>
<dbReference type="Proteomes" id="UP000785679">
    <property type="component" value="Unassembled WGS sequence"/>
</dbReference>
<dbReference type="EMBL" id="RRYP01003762">
    <property type="protein sequence ID" value="TNV83514.1"/>
    <property type="molecule type" value="Genomic_DNA"/>
</dbReference>
<proteinExistence type="predicted"/>
<sequence length="229" mass="26384">MMSSPADDSIEAFLINDCQLSGDCLATTFLKKLGFKNRHQLQAILILPSVKESSKLGLPKPEDSQIIDNSNKVSPKKATRRMLSRLASKYLTLEIIGYAFVQQEAVDLGYLCHSYKLLLIRNYQLFKKGVIKAEKKVINSVFELLDEKWLSKKYRLRYKWACDNENEVADCLALLGDRLHFHSIKINRSLLPMFSKCKPSKMEIDQCNNIPQLFKDLPLSVNYLKLNWH</sequence>
<name>A0A8J8P0E8_HALGN</name>
<keyword evidence="2" id="KW-1185">Reference proteome</keyword>
<dbReference type="AlphaFoldDB" id="A0A8J8P0E8"/>
<gene>
    <name evidence="1" type="ORF">FGO68_gene16799</name>
</gene>
<reference evidence="1" key="1">
    <citation type="submission" date="2019-06" db="EMBL/GenBank/DDBJ databases">
        <authorList>
            <person name="Zheng W."/>
        </authorList>
    </citation>
    <scope>NUCLEOTIDE SEQUENCE</scope>
    <source>
        <strain evidence="1">QDHG01</strain>
    </source>
</reference>